<sequence length="100" mass="10581">MSPSGASGSGSGSGGSFEDYLRKSDFFSVVARPSDSYTWRSILKGRGKEVIEFCDKLRITFYGAGGIDIIEGQKGSAYTTAKGGRSLPGTRKALEGQSDE</sequence>
<dbReference type="GO" id="GO:0005524">
    <property type="term" value="F:ATP binding"/>
    <property type="evidence" value="ECO:0007669"/>
    <property type="project" value="UniProtKB-KW"/>
</dbReference>
<protein>
    <submittedName>
        <fullName evidence="2">Branched-chain amino acid ABC transporterATP-binding protein</fullName>
    </submittedName>
</protein>
<accession>A0A5A7Q271</accession>
<keyword evidence="3" id="KW-1185">Reference proteome</keyword>
<feature type="region of interest" description="Disordered" evidence="1">
    <location>
        <begin position="78"/>
        <end position="100"/>
    </location>
</feature>
<keyword evidence="2" id="KW-0067">ATP-binding</keyword>
<evidence type="ECO:0000313" key="2">
    <source>
        <dbReference type="EMBL" id="GER39114.1"/>
    </source>
</evidence>
<keyword evidence="2" id="KW-0547">Nucleotide-binding</keyword>
<evidence type="ECO:0000313" key="3">
    <source>
        <dbReference type="Proteomes" id="UP000325081"/>
    </source>
</evidence>
<gene>
    <name evidence="2" type="ORF">STAS_15721</name>
</gene>
<dbReference type="EMBL" id="BKCP01005572">
    <property type="protein sequence ID" value="GER39114.1"/>
    <property type="molecule type" value="Genomic_DNA"/>
</dbReference>
<dbReference type="Proteomes" id="UP000325081">
    <property type="component" value="Unassembled WGS sequence"/>
</dbReference>
<name>A0A5A7Q271_STRAF</name>
<dbReference type="AlphaFoldDB" id="A0A5A7Q271"/>
<organism evidence="2 3">
    <name type="scientific">Striga asiatica</name>
    <name type="common">Asiatic witchweed</name>
    <name type="synonym">Buchnera asiatica</name>
    <dbReference type="NCBI Taxonomy" id="4170"/>
    <lineage>
        <taxon>Eukaryota</taxon>
        <taxon>Viridiplantae</taxon>
        <taxon>Streptophyta</taxon>
        <taxon>Embryophyta</taxon>
        <taxon>Tracheophyta</taxon>
        <taxon>Spermatophyta</taxon>
        <taxon>Magnoliopsida</taxon>
        <taxon>eudicotyledons</taxon>
        <taxon>Gunneridae</taxon>
        <taxon>Pentapetalae</taxon>
        <taxon>asterids</taxon>
        <taxon>lamiids</taxon>
        <taxon>Lamiales</taxon>
        <taxon>Orobanchaceae</taxon>
        <taxon>Buchnereae</taxon>
        <taxon>Striga</taxon>
    </lineage>
</organism>
<comment type="caution">
    <text evidence="2">The sequence shown here is derived from an EMBL/GenBank/DDBJ whole genome shotgun (WGS) entry which is preliminary data.</text>
</comment>
<reference evidence="3" key="1">
    <citation type="journal article" date="2019" name="Curr. Biol.">
        <title>Genome Sequence of Striga asiatica Provides Insight into the Evolution of Plant Parasitism.</title>
        <authorList>
            <person name="Yoshida S."/>
            <person name="Kim S."/>
            <person name="Wafula E.K."/>
            <person name="Tanskanen J."/>
            <person name="Kim Y.M."/>
            <person name="Honaas L."/>
            <person name="Yang Z."/>
            <person name="Spallek T."/>
            <person name="Conn C.E."/>
            <person name="Ichihashi Y."/>
            <person name="Cheong K."/>
            <person name="Cui S."/>
            <person name="Der J.P."/>
            <person name="Gundlach H."/>
            <person name="Jiao Y."/>
            <person name="Hori C."/>
            <person name="Ishida J.K."/>
            <person name="Kasahara H."/>
            <person name="Kiba T."/>
            <person name="Kim M.S."/>
            <person name="Koo N."/>
            <person name="Laohavisit A."/>
            <person name="Lee Y.H."/>
            <person name="Lumba S."/>
            <person name="McCourt P."/>
            <person name="Mortimer J.C."/>
            <person name="Mutuku J.M."/>
            <person name="Nomura T."/>
            <person name="Sasaki-Sekimoto Y."/>
            <person name="Seto Y."/>
            <person name="Wang Y."/>
            <person name="Wakatake T."/>
            <person name="Sakakibara H."/>
            <person name="Demura T."/>
            <person name="Yamaguchi S."/>
            <person name="Yoneyama K."/>
            <person name="Manabe R.I."/>
            <person name="Nelson D.C."/>
            <person name="Schulman A.H."/>
            <person name="Timko M.P."/>
            <person name="dePamphilis C.W."/>
            <person name="Choi D."/>
            <person name="Shirasu K."/>
        </authorList>
    </citation>
    <scope>NUCLEOTIDE SEQUENCE [LARGE SCALE GENOMIC DNA]</scope>
    <source>
        <strain evidence="3">cv. UVA1</strain>
    </source>
</reference>
<evidence type="ECO:0000256" key="1">
    <source>
        <dbReference type="SAM" id="MobiDB-lite"/>
    </source>
</evidence>
<proteinExistence type="predicted"/>